<protein>
    <submittedName>
        <fullName evidence="1">Uncharacterized protein</fullName>
    </submittedName>
</protein>
<evidence type="ECO:0000313" key="2">
    <source>
        <dbReference type="EMBL" id="CEK81579.1"/>
    </source>
</evidence>
<evidence type="ECO:0000313" key="3">
    <source>
        <dbReference type="EMBL" id="CEK81582.1"/>
    </source>
</evidence>
<evidence type="ECO:0000313" key="4">
    <source>
        <dbReference type="EMBL" id="CEK81583.1"/>
    </source>
</evidence>
<proteinExistence type="predicted"/>
<name>A0A0B7ANT5_9EUPU</name>
<dbReference type="AlphaFoldDB" id="A0A0B7ANT5"/>
<dbReference type="EMBL" id="HACG01034714">
    <property type="protein sequence ID" value="CEK81579.1"/>
    <property type="molecule type" value="Transcribed_RNA"/>
</dbReference>
<sequence length="50" mass="5611">MSFMHVQTVISRLADSLECSLGPCRRNVWTTSRLTKPAPSLTCQNVCFSH</sequence>
<evidence type="ECO:0000313" key="1">
    <source>
        <dbReference type="EMBL" id="CEK81570.1"/>
    </source>
</evidence>
<organism evidence="1">
    <name type="scientific">Arion vulgaris</name>
    <dbReference type="NCBI Taxonomy" id="1028688"/>
    <lineage>
        <taxon>Eukaryota</taxon>
        <taxon>Metazoa</taxon>
        <taxon>Spiralia</taxon>
        <taxon>Lophotrochozoa</taxon>
        <taxon>Mollusca</taxon>
        <taxon>Gastropoda</taxon>
        <taxon>Heterobranchia</taxon>
        <taxon>Euthyneura</taxon>
        <taxon>Panpulmonata</taxon>
        <taxon>Eupulmonata</taxon>
        <taxon>Stylommatophora</taxon>
        <taxon>Helicina</taxon>
        <taxon>Arionoidea</taxon>
        <taxon>Arionidae</taxon>
        <taxon>Arion</taxon>
    </lineage>
</organism>
<gene>
    <name evidence="1" type="primary">ORF126726</name>
    <name evidence="2" type="synonym">ORF126767</name>
    <name evidence="3" type="synonym">ORF126789</name>
    <name evidence="4" type="synonym">ORF126797</name>
</gene>
<reference evidence="1" key="1">
    <citation type="submission" date="2014-12" db="EMBL/GenBank/DDBJ databases">
        <title>Insight into the proteome of Arion vulgaris.</title>
        <authorList>
            <person name="Aradska J."/>
            <person name="Bulat T."/>
            <person name="Smidak R."/>
            <person name="Sarate P."/>
            <person name="Gangsoo J."/>
            <person name="Sialana F."/>
            <person name="Bilban M."/>
            <person name="Lubec G."/>
        </authorList>
    </citation>
    <scope>NUCLEOTIDE SEQUENCE</scope>
    <source>
        <tissue evidence="1">Skin</tissue>
    </source>
</reference>
<dbReference type="EMBL" id="HACG01034705">
    <property type="protein sequence ID" value="CEK81570.1"/>
    <property type="molecule type" value="Transcribed_RNA"/>
</dbReference>
<accession>A0A0B7ANT5</accession>
<dbReference type="EMBL" id="HACG01034718">
    <property type="protein sequence ID" value="CEK81583.1"/>
    <property type="molecule type" value="Transcribed_RNA"/>
</dbReference>
<dbReference type="EMBL" id="HACG01034717">
    <property type="protein sequence ID" value="CEK81582.1"/>
    <property type="molecule type" value="Transcribed_RNA"/>
</dbReference>